<accession>A0A1I0GGT8</accession>
<name>A0A1I0GGT8_9BACT</name>
<dbReference type="Proteomes" id="UP000198697">
    <property type="component" value="Unassembled WGS sequence"/>
</dbReference>
<evidence type="ECO:0000313" key="3">
    <source>
        <dbReference type="Proteomes" id="UP000198697"/>
    </source>
</evidence>
<evidence type="ECO:0000256" key="1">
    <source>
        <dbReference type="SAM" id="MobiDB-lite"/>
    </source>
</evidence>
<feature type="compositionally biased region" description="Low complexity" evidence="1">
    <location>
        <begin position="1"/>
        <end position="19"/>
    </location>
</feature>
<reference evidence="3" key="1">
    <citation type="submission" date="2016-10" db="EMBL/GenBank/DDBJ databases">
        <authorList>
            <person name="Varghese N."/>
            <person name="Submissions S."/>
        </authorList>
    </citation>
    <scope>NUCLEOTIDE SEQUENCE [LARGE SCALE GENOMIC DNA]</scope>
    <source>
        <strain evidence="3">DSM 15310</strain>
    </source>
</reference>
<dbReference type="OrthoDB" id="886896at2"/>
<evidence type="ECO:0000313" key="2">
    <source>
        <dbReference type="EMBL" id="SET69529.1"/>
    </source>
</evidence>
<dbReference type="RefSeq" id="WP_092771745.1">
    <property type="nucleotide sequence ID" value="NZ_FOHS01000003.1"/>
</dbReference>
<protein>
    <submittedName>
        <fullName evidence="2">Uncharacterized protein</fullName>
    </submittedName>
</protein>
<sequence>MPSRPATIAQRQQLAAQRPPELPTVPERPPYAADFAEGLAYELAHARPPQVPALLHAHFPAPDQPDCDYLAGVLRQIDEARYCERAVGCGTDFVFWGIEYSAPNMAAARKWLAAAGATLVAQNSAGRGQP</sequence>
<dbReference type="AlphaFoldDB" id="A0A1I0GGT8"/>
<feature type="compositionally biased region" description="Pro residues" evidence="1">
    <location>
        <begin position="20"/>
        <end position="29"/>
    </location>
</feature>
<proteinExistence type="predicted"/>
<keyword evidence="3" id="KW-1185">Reference proteome</keyword>
<dbReference type="STRING" id="82805.SAMN04487998_2377"/>
<gene>
    <name evidence="2" type="ORF">SAMN04487998_2377</name>
</gene>
<feature type="region of interest" description="Disordered" evidence="1">
    <location>
        <begin position="1"/>
        <end position="29"/>
    </location>
</feature>
<organism evidence="2 3">
    <name type="scientific">Hymenobacter actinosclerus</name>
    <dbReference type="NCBI Taxonomy" id="82805"/>
    <lineage>
        <taxon>Bacteria</taxon>
        <taxon>Pseudomonadati</taxon>
        <taxon>Bacteroidota</taxon>
        <taxon>Cytophagia</taxon>
        <taxon>Cytophagales</taxon>
        <taxon>Hymenobacteraceae</taxon>
        <taxon>Hymenobacter</taxon>
    </lineage>
</organism>
<dbReference type="EMBL" id="FOHS01000003">
    <property type="protein sequence ID" value="SET69529.1"/>
    <property type="molecule type" value="Genomic_DNA"/>
</dbReference>